<feature type="transmembrane region" description="Helical" evidence="1">
    <location>
        <begin position="162"/>
        <end position="183"/>
    </location>
</feature>
<keyword evidence="1" id="KW-0812">Transmembrane</keyword>
<reference evidence="3" key="1">
    <citation type="submission" date="2022-10" db="EMBL/GenBank/DDBJ databases">
        <title>The complete genomes of actinobacterial strains from the NBC collection.</title>
        <authorList>
            <person name="Joergensen T.S."/>
            <person name="Alvarez Arevalo M."/>
            <person name="Sterndorff E.B."/>
            <person name="Faurdal D."/>
            <person name="Vuksanovic O."/>
            <person name="Mourched A.-S."/>
            <person name="Charusanti P."/>
            <person name="Shaw S."/>
            <person name="Blin K."/>
            <person name="Weber T."/>
        </authorList>
    </citation>
    <scope>NUCLEOTIDE SEQUENCE</scope>
    <source>
        <strain evidence="3">NBC_01432</strain>
    </source>
</reference>
<feature type="transmembrane region" description="Helical" evidence="1">
    <location>
        <begin position="114"/>
        <end position="135"/>
    </location>
</feature>
<name>A0ABZ2A149_STRNV</name>
<keyword evidence="4" id="KW-1185">Reference proteome</keyword>
<keyword evidence="1" id="KW-0472">Membrane</keyword>
<dbReference type="Proteomes" id="UP001432209">
    <property type="component" value="Chromosome"/>
</dbReference>
<dbReference type="EMBL" id="CP109495">
    <property type="protein sequence ID" value="WUX52161.1"/>
    <property type="molecule type" value="Genomic_DNA"/>
</dbReference>
<feature type="transmembrane region" description="Helical" evidence="1">
    <location>
        <begin position="203"/>
        <end position="231"/>
    </location>
</feature>
<gene>
    <name evidence="3" type="ORF">OG442_11875</name>
</gene>
<dbReference type="RefSeq" id="WP_329075834.1">
    <property type="nucleotide sequence ID" value="NZ_CP108849.2"/>
</dbReference>
<proteinExistence type="predicted"/>
<feature type="domain" description="DUF1206" evidence="2">
    <location>
        <begin position="211"/>
        <end position="279"/>
    </location>
</feature>
<accession>A0ABZ2A149</accession>
<feature type="domain" description="DUF1206" evidence="2">
    <location>
        <begin position="117"/>
        <end position="185"/>
    </location>
</feature>
<keyword evidence="1" id="KW-1133">Transmembrane helix</keyword>
<feature type="transmembrane region" description="Helical" evidence="1">
    <location>
        <begin position="256"/>
        <end position="276"/>
    </location>
</feature>
<dbReference type="InterPro" id="IPR009597">
    <property type="entry name" value="DUF1206"/>
</dbReference>
<protein>
    <submittedName>
        <fullName evidence="3">DUF1206 domain-containing protein</fullName>
    </submittedName>
</protein>
<evidence type="ECO:0000256" key="1">
    <source>
        <dbReference type="SAM" id="Phobius"/>
    </source>
</evidence>
<feature type="domain" description="DUF1206" evidence="2">
    <location>
        <begin position="30"/>
        <end position="100"/>
    </location>
</feature>
<dbReference type="GeneID" id="91345032"/>
<feature type="transmembrane region" description="Helical" evidence="1">
    <location>
        <begin position="75"/>
        <end position="93"/>
    </location>
</feature>
<evidence type="ECO:0000259" key="2">
    <source>
        <dbReference type="Pfam" id="PF06724"/>
    </source>
</evidence>
<evidence type="ECO:0000313" key="4">
    <source>
        <dbReference type="Proteomes" id="UP001432209"/>
    </source>
</evidence>
<evidence type="ECO:0000313" key="3">
    <source>
        <dbReference type="EMBL" id="WUX52161.1"/>
    </source>
</evidence>
<dbReference type="Pfam" id="PF06724">
    <property type="entry name" value="DUF1206"/>
    <property type="match status" value="3"/>
</dbReference>
<organism evidence="3 4">
    <name type="scientific">Streptomyces niveus</name>
    <name type="common">Streptomyces spheroides</name>
    <dbReference type="NCBI Taxonomy" id="193462"/>
    <lineage>
        <taxon>Bacteria</taxon>
        <taxon>Bacillati</taxon>
        <taxon>Actinomycetota</taxon>
        <taxon>Actinomycetes</taxon>
        <taxon>Kitasatosporales</taxon>
        <taxon>Streptomycetaceae</taxon>
        <taxon>Streptomyces</taxon>
    </lineage>
</organism>
<sequence>MNARTMSLRGRSKGRQAANSSAMDAAARWGFMARGTIYLLIGLLALQIAFADVGGGGGEQADRGGALAEIGEQPMGSVLLWALGVGLVGMSLWRLSEALFGASGPDGRKASKRLLSAGRFVFYGFVAYSVLTFAAGDKSGSSGDQQSQDITATAMEQPGGRWIVGIAGAAIIGAGLWIAVRALRRDYHKHLKLSQMSRRVRQFVDVTGVGGGVARGVLFGGIGVFVLQAAIEYEPDKAKGFDATLRSFADAPAGRWLLALVALGLVLFGVFSFAMARWRKV</sequence>